<organism evidence="1 2">
    <name type="scientific">Niallia nealsonii</name>
    <dbReference type="NCBI Taxonomy" id="115979"/>
    <lineage>
        <taxon>Bacteria</taxon>
        <taxon>Bacillati</taxon>
        <taxon>Bacillota</taxon>
        <taxon>Bacilli</taxon>
        <taxon>Bacillales</taxon>
        <taxon>Bacillaceae</taxon>
        <taxon>Niallia</taxon>
    </lineage>
</organism>
<gene>
    <name evidence="1" type="ORF">CWS01_12300</name>
</gene>
<keyword evidence="2" id="KW-1185">Reference proteome</keyword>
<proteinExistence type="predicted"/>
<protein>
    <submittedName>
        <fullName evidence="1">Cytosolic protein</fullName>
    </submittedName>
</protein>
<comment type="caution">
    <text evidence="1">The sequence shown here is derived from an EMBL/GenBank/DDBJ whole genome shotgun (WGS) entry which is preliminary data.</text>
</comment>
<dbReference type="OrthoDB" id="2913717at2"/>
<sequence length="131" mass="15129">MKEYTVEFHKEDGMGNIVVTKLNEEDFNTATSGGTRQLFELDTNIGFFIYFDAVDESGKESYLVLQYEEEQEEPTACYSFELKDFYQFVALHLNDLQLDEEGEEEEDAFGPIHYLAHLMHHIVEDGKAVEA</sequence>
<evidence type="ECO:0000313" key="2">
    <source>
        <dbReference type="Proteomes" id="UP000233375"/>
    </source>
</evidence>
<dbReference type="EMBL" id="PISE01000025">
    <property type="protein sequence ID" value="PKG23390.1"/>
    <property type="molecule type" value="Genomic_DNA"/>
</dbReference>
<evidence type="ECO:0000313" key="1">
    <source>
        <dbReference type="EMBL" id="PKG23390.1"/>
    </source>
</evidence>
<dbReference type="Proteomes" id="UP000233375">
    <property type="component" value="Unassembled WGS sequence"/>
</dbReference>
<name>A0A2N0Z1K4_9BACI</name>
<accession>A0A2N0Z1K4</accession>
<dbReference type="RefSeq" id="WP_101177497.1">
    <property type="nucleotide sequence ID" value="NZ_PISE01000025.1"/>
</dbReference>
<dbReference type="AlphaFoldDB" id="A0A2N0Z1K4"/>
<reference evidence="1 2" key="1">
    <citation type="journal article" date="2003" name="Int. J. Syst. Evol. Microbiol.">
        <title>Bacillus nealsonii sp. nov., isolated from a spacecraft-assembly facility, whose spores are gamma-radiation resistant.</title>
        <authorList>
            <person name="Venkateswaran K."/>
            <person name="Kempf M."/>
            <person name="Chen F."/>
            <person name="Satomi M."/>
            <person name="Nicholson W."/>
            <person name="Kern R."/>
        </authorList>
    </citation>
    <scope>NUCLEOTIDE SEQUENCE [LARGE SCALE GENOMIC DNA]</scope>
    <source>
        <strain evidence="1 2">FO-92</strain>
    </source>
</reference>